<dbReference type="Proteomes" id="UP000006045">
    <property type="component" value="Chromosome"/>
</dbReference>
<sequence length="97" mass="10101">MSTEKNTVPVITSMKDSQGEEIPNSGTTSSTVVQSSGLASAGDELQIFDGATLKGRVVADAAGTWHFILTALSLGVHSITARGRVLHSQARTFTVKA</sequence>
<gene>
    <name evidence="2" type="ORF">I1A_000996</name>
</gene>
<feature type="region of interest" description="Disordered" evidence="1">
    <location>
        <begin position="1"/>
        <end position="35"/>
    </location>
</feature>
<protein>
    <recommendedName>
        <fullName evidence="4">Bacterial Ig-like domain-containing protein</fullName>
    </recommendedName>
</protein>
<reference evidence="2 3" key="1">
    <citation type="submission" date="2012-08" db="EMBL/GenBank/DDBJ databases">
        <title>The genome of cave-isolated P. fluorescens strain R124 demonstrates phenotypic adaptation to the mineral environment.</title>
        <authorList>
            <person name="Barton M.D."/>
            <person name="Petronio M."/>
            <person name="Giarrizzo J.G."/>
            <person name="Bowling B.V."/>
            <person name="Barton H.A."/>
        </authorList>
    </citation>
    <scope>NUCLEOTIDE SEQUENCE [LARGE SCALE GENOMIC DNA]</scope>
    <source>
        <strain evidence="2 3">R124</strain>
    </source>
</reference>
<dbReference type="AlphaFoldDB" id="A0A7U9CK06"/>
<dbReference type="InterPro" id="IPR013783">
    <property type="entry name" value="Ig-like_fold"/>
</dbReference>
<dbReference type="Gene3D" id="2.60.40.10">
    <property type="entry name" value="Immunoglobulins"/>
    <property type="match status" value="1"/>
</dbReference>
<accession>A0A7U9CK06</accession>
<proteinExistence type="predicted"/>
<evidence type="ECO:0000313" key="2">
    <source>
        <dbReference type="EMBL" id="EJZ56685.1"/>
    </source>
</evidence>
<dbReference type="RefSeq" id="WP_003221947.1">
    <property type="nucleotide sequence ID" value="NZ_CM001561.1"/>
</dbReference>
<name>A0A7U9CK06_PSEFL</name>
<evidence type="ECO:0008006" key="4">
    <source>
        <dbReference type="Google" id="ProtNLM"/>
    </source>
</evidence>
<evidence type="ECO:0000313" key="3">
    <source>
        <dbReference type="Proteomes" id="UP000006045"/>
    </source>
</evidence>
<feature type="compositionally biased region" description="Low complexity" evidence="1">
    <location>
        <begin position="25"/>
        <end position="35"/>
    </location>
</feature>
<evidence type="ECO:0000256" key="1">
    <source>
        <dbReference type="SAM" id="MobiDB-lite"/>
    </source>
</evidence>
<feature type="compositionally biased region" description="Polar residues" evidence="1">
    <location>
        <begin position="1"/>
        <end position="16"/>
    </location>
</feature>
<organism evidence="2 3">
    <name type="scientific">Pseudomonas fluorescens R124</name>
    <dbReference type="NCBI Taxonomy" id="743713"/>
    <lineage>
        <taxon>Bacteria</taxon>
        <taxon>Pseudomonadati</taxon>
        <taxon>Pseudomonadota</taxon>
        <taxon>Gammaproteobacteria</taxon>
        <taxon>Pseudomonadales</taxon>
        <taxon>Pseudomonadaceae</taxon>
        <taxon>Pseudomonas</taxon>
    </lineage>
</organism>
<dbReference type="EMBL" id="CM001561">
    <property type="protein sequence ID" value="EJZ56685.1"/>
    <property type="molecule type" value="Genomic_DNA"/>
</dbReference>